<name>A0A2U1L6D8_ARTAN</name>
<protein>
    <submittedName>
        <fullName evidence="1">Las1-like family protein</fullName>
    </submittedName>
</protein>
<proteinExistence type="predicted"/>
<evidence type="ECO:0000313" key="1">
    <source>
        <dbReference type="EMBL" id="PWA44563.1"/>
    </source>
</evidence>
<accession>A0A2U1L6D8</accession>
<evidence type="ECO:0000313" key="2">
    <source>
        <dbReference type="Proteomes" id="UP000245207"/>
    </source>
</evidence>
<dbReference type="AlphaFoldDB" id="A0A2U1L6D8"/>
<sequence>MAISHPSDRTTNFPKEIKSRIRELAFSLDVKQATRSESPLGEVNQSCGKREADCPLELLDDSDVKKHKENQCIVEEDRFLEDVTEEENDQHCISCQDLGLVLS</sequence>
<organism evidence="1 2">
    <name type="scientific">Artemisia annua</name>
    <name type="common">Sweet wormwood</name>
    <dbReference type="NCBI Taxonomy" id="35608"/>
    <lineage>
        <taxon>Eukaryota</taxon>
        <taxon>Viridiplantae</taxon>
        <taxon>Streptophyta</taxon>
        <taxon>Embryophyta</taxon>
        <taxon>Tracheophyta</taxon>
        <taxon>Spermatophyta</taxon>
        <taxon>Magnoliopsida</taxon>
        <taxon>eudicotyledons</taxon>
        <taxon>Gunneridae</taxon>
        <taxon>Pentapetalae</taxon>
        <taxon>asterids</taxon>
        <taxon>campanulids</taxon>
        <taxon>Asterales</taxon>
        <taxon>Asteraceae</taxon>
        <taxon>Asteroideae</taxon>
        <taxon>Anthemideae</taxon>
        <taxon>Artemisiinae</taxon>
        <taxon>Artemisia</taxon>
    </lineage>
</organism>
<dbReference type="Proteomes" id="UP000245207">
    <property type="component" value="Unassembled WGS sequence"/>
</dbReference>
<comment type="caution">
    <text evidence="1">The sequence shown here is derived from an EMBL/GenBank/DDBJ whole genome shotgun (WGS) entry which is preliminary data.</text>
</comment>
<reference evidence="1 2" key="1">
    <citation type="journal article" date="2018" name="Mol. Plant">
        <title>The genome of Artemisia annua provides insight into the evolution of Asteraceae family and artemisinin biosynthesis.</title>
        <authorList>
            <person name="Shen Q."/>
            <person name="Zhang L."/>
            <person name="Liao Z."/>
            <person name="Wang S."/>
            <person name="Yan T."/>
            <person name="Shi P."/>
            <person name="Liu M."/>
            <person name="Fu X."/>
            <person name="Pan Q."/>
            <person name="Wang Y."/>
            <person name="Lv Z."/>
            <person name="Lu X."/>
            <person name="Zhang F."/>
            <person name="Jiang W."/>
            <person name="Ma Y."/>
            <person name="Chen M."/>
            <person name="Hao X."/>
            <person name="Li L."/>
            <person name="Tang Y."/>
            <person name="Lv G."/>
            <person name="Zhou Y."/>
            <person name="Sun X."/>
            <person name="Brodelius P.E."/>
            <person name="Rose J.K.C."/>
            <person name="Tang K."/>
        </authorList>
    </citation>
    <scope>NUCLEOTIDE SEQUENCE [LARGE SCALE GENOMIC DNA]</scope>
    <source>
        <strain evidence="2">cv. Huhao1</strain>
        <tissue evidence="1">Leaf</tissue>
    </source>
</reference>
<keyword evidence="2" id="KW-1185">Reference proteome</keyword>
<gene>
    <name evidence="1" type="ORF">CTI12_AA525520</name>
</gene>
<dbReference type="EMBL" id="PKPP01011212">
    <property type="protein sequence ID" value="PWA44563.1"/>
    <property type="molecule type" value="Genomic_DNA"/>
</dbReference>
<dbReference type="OrthoDB" id="10263222at2759"/>